<evidence type="ECO:0000256" key="5">
    <source>
        <dbReference type="ARBA" id="ARBA00012070"/>
    </source>
</evidence>
<evidence type="ECO:0000313" key="10">
    <source>
        <dbReference type="Proteomes" id="UP000035722"/>
    </source>
</evidence>
<accession>A0A024H1Q4</accession>
<evidence type="ECO:0000256" key="4">
    <source>
        <dbReference type="ARBA" id="ARBA00011365"/>
    </source>
</evidence>
<evidence type="ECO:0000256" key="1">
    <source>
        <dbReference type="ARBA" id="ARBA00001739"/>
    </source>
</evidence>
<sequence length="103" mass="11669">MEFLVRQENNLPQLPTDEAAQIKSAERTYAQELRDRGILKRLWRIPGTRTAVGWYEVEDATELHDVLSNLPTFPWQSITVEALATHPQEQVLAGSNPSKAAKE</sequence>
<evidence type="ECO:0000259" key="8">
    <source>
        <dbReference type="Pfam" id="PF02426"/>
    </source>
</evidence>
<name>A0A024H1Q4_9MICC</name>
<dbReference type="OrthoDB" id="2889526at2"/>
<dbReference type="SUPFAM" id="SSF54909">
    <property type="entry name" value="Dimeric alpha+beta barrel"/>
    <property type="match status" value="1"/>
</dbReference>
<comment type="similarity">
    <text evidence="3">Belongs to the muconolactone Delta-isomerase family.</text>
</comment>
<gene>
    <name evidence="9" type="primary">catC</name>
    <name evidence="9" type="ORF">ARTSIC4J27_2070</name>
</gene>
<evidence type="ECO:0000256" key="3">
    <source>
        <dbReference type="ARBA" id="ARBA00010882"/>
    </source>
</evidence>
<dbReference type="Gene3D" id="3.30.70.1060">
    <property type="entry name" value="Dimeric alpha+beta barrel"/>
    <property type="match status" value="1"/>
</dbReference>
<organism evidence="9 10">
    <name type="scientific">Pseudarthrobacter siccitolerans</name>
    <dbReference type="NCBI Taxonomy" id="861266"/>
    <lineage>
        <taxon>Bacteria</taxon>
        <taxon>Bacillati</taxon>
        <taxon>Actinomycetota</taxon>
        <taxon>Actinomycetes</taxon>
        <taxon>Micrococcales</taxon>
        <taxon>Micrococcaceae</taxon>
        <taxon>Pseudarthrobacter</taxon>
    </lineage>
</organism>
<dbReference type="InterPro" id="IPR003464">
    <property type="entry name" value="Muconolactone_d_Isoase"/>
</dbReference>
<comment type="catalytic activity">
    <reaction evidence="1">
        <text>(S)-muconolactone = (4,5-dihydro-5-oxofuran-2-yl)-acetate</text>
        <dbReference type="Rhea" id="RHEA:12348"/>
        <dbReference type="ChEBI" id="CHEBI:58425"/>
        <dbReference type="ChEBI" id="CHEBI:58736"/>
        <dbReference type="EC" id="5.3.3.4"/>
    </reaction>
</comment>
<keyword evidence="10" id="KW-1185">Reference proteome</keyword>
<evidence type="ECO:0000256" key="6">
    <source>
        <dbReference type="ARBA" id="ARBA00022797"/>
    </source>
</evidence>
<protein>
    <recommendedName>
        <fullName evidence="5">muconolactone Delta-isomerase</fullName>
        <ecNumber evidence="5">5.3.3.4</ecNumber>
    </recommendedName>
</protein>
<proteinExistence type="inferred from homology"/>
<dbReference type="EMBL" id="CAQI01000042">
    <property type="protein sequence ID" value="CCQ46110.1"/>
    <property type="molecule type" value="Genomic_DNA"/>
</dbReference>
<evidence type="ECO:0000256" key="7">
    <source>
        <dbReference type="ARBA" id="ARBA00023235"/>
    </source>
</evidence>
<comment type="pathway">
    <text evidence="2">Aromatic compound metabolism; beta-ketoadipate pathway; 5-oxo-4,5-dihydro-2-furylacetate from catechol: step 3/3.</text>
</comment>
<dbReference type="Proteomes" id="UP000035722">
    <property type="component" value="Unassembled WGS sequence"/>
</dbReference>
<dbReference type="AlphaFoldDB" id="A0A024H1Q4"/>
<dbReference type="STRING" id="861266.ARTSIC4J27_2070"/>
<dbReference type="Pfam" id="PF02426">
    <property type="entry name" value="MIase"/>
    <property type="match status" value="1"/>
</dbReference>
<keyword evidence="7 9" id="KW-0413">Isomerase</keyword>
<dbReference type="GO" id="GO:0042952">
    <property type="term" value="P:beta-ketoadipate pathway"/>
    <property type="evidence" value="ECO:0007669"/>
    <property type="project" value="UniProtKB-UniPathway"/>
</dbReference>
<dbReference type="InterPro" id="IPR011008">
    <property type="entry name" value="Dimeric_a/b-barrel"/>
</dbReference>
<reference evidence="10" key="1">
    <citation type="journal article" date="2014" name="Genome Announc.">
        <title>Genome Sequence of Arthrobacter siccitolerans 4J27, a Xeroprotectant-Producing Desiccation-Tolerant Microorganism.</title>
        <authorList>
            <person name="Manzanera M."/>
            <person name="Santa-Cruz-Calvo L."/>
            <person name="Vilchez J.I."/>
            <person name="Garcia-Fontana C."/>
            <person name="Silva-Castro G.A."/>
            <person name="Calvo C."/>
            <person name="Gonzalez-Lopez J."/>
        </authorList>
    </citation>
    <scope>NUCLEOTIDE SEQUENCE [LARGE SCALE GENOMIC DNA]</scope>
    <source>
        <strain evidence="10">4J27</strain>
    </source>
</reference>
<dbReference type="UniPathway" id="UPA00157">
    <property type="reaction ID" value="UER00260"/>
</dbReference>
<feature type="domain" description="Muconolactone isomerase" evidence="8">
    <location>
        <begin position="1"/>
        <end position="88"/>
    </location>
</feature>
<dbReference type="EC" id="5.3.3.4" evidence="5"/>
<comment type="caution">
    <text evidence="9">The sequence shown here is derived from an EMBL/GenBank/DDBJ whole genome shotgun (WGS) entry which is preliminary data.</text>
</comment>
<evidence type="ECO:0000313" key="9">
    <source>
        <dbReference type="EMBL" id="CCQ46110.1"/>
    </source>
</evidence>
<keyword evidence="6" id="KW-0058">Aromatic hydrocarbons catabolism</keyword>
<evidence type="ECO:0000256" key="2">
    <source>
        <dbReference type="ARBA" id="ARBA00005193"/>
    </source>
</evidence>
<dbReference type="InterPro" id="IPR026029">
    <property type="entry name" value="MLI_dom"/>
</dbReference>
<dbReference type="GO" id="GO:0016159">
    <property type="term" value="F:muconolactone delta-isomerase activity"/>
    <property type="evidence" value="ECO:0007669"/>
    <property type="project" value="UniProtKB-EC"/>
</dbReference>
<dbReference type="PIRSF" id="PIRSF001486">
    <property type="entry name" value="CatC"/>
    <property type="match status" value="1"/>
</dbReference>
<dbReference type="RefSeq" id="WP_050055052.1">
    <property type="nucleotide sequence ID" value="NZ_CAQI01000042.1"/>
</dbReference>
<comment type="subunit">
    <text evidence="4">Homodecamer.</text>
</comment>